<evidence type="ECO:0000259" key="2">
    <source>
        <dbReference type="Pfam" id="PF01841"/>
    </source>
</evidence>
<feature type="domain" description="DUF3857" evidence="3">
    <location>
        <begin position="71"/>
        <end position="240"/>
    </location>
</feature>
<sequence>MKTITSTLFTLALLFGFLEVTHVRAQSAKFGKVSEAELTMKSYEKDTSATAVILSDYGSSYFTYSSGFQIVFERHTRIKILKKSGYDWANVSIPYFQRGTDREKVNSIKGFTYNIEDGKIIKDKLESKVTFDEQMNENWSAKKFTMPNVKEGSVIEFSYTILSDFVYNLRDWEFQHTIPVAWSEYRVKIPEYFDYKFLQKGYVPFYDSKQEKTVGAPGSSTGAKLDNNAYVWMMKDVPALREEKYITTLSDYQAKIEFELQSVKFPGELQKTMTGNWEDVTNDLLKSDRFGTQLNRNGFFKDEIAAVVAKHTGAEEQMQAIYDLVKSNMKWNGKNRVYTEAPIRKAYDNRTGSSAEINLLLTAMLLEAGLDAAPVLVSTRDHGRVFEGYSPMLNKFNYVVSQVKVADKEYLLDATEPLLPAGMLPVRCLNGVGRLIKKEDQRWVELKPVLPYVKLFSAELSIDGNGEIKGKATESIGGYEALYMRKNILEEGENKYAERIAKDFGDYKISKPEIKNLDMITQALAINYDITANENGKANSVIYLNPMVGHGEKENPFKLNERTYPVDFAAPIDETFICKFVIPEGYELDEVPKGLSVALPESGGKFIYIVQQKGNILEVMSKISISKPMFYAQEYPYLKEFYNQIIAKHAENIVLKKSLAVE</sequence>
<dbReference type="Gene3D" id="2.60.40.3140">
    <property type="match status" value="1"/>
</dbReference>
<dbReference type="Proteomes" id="UP001597369">
    <property type="component" value="Unassembled WGS sequence"/>
</dbReference>
<dbReference type="InterPro" id="IPR002931">
    <property type="entry name" value="Transglutaminase-like"/>
</dbReference>
<keyword evidence="5" id="KW-1185">Reference proteome</keyword>
<comment type="caution">
    <text evidence="4">The sequence shown here is derived from an EMBL/GenBank/DDBJ whole genome shotgun (WGS) entry which is preliminary data.</text>
</comment>
<gene>
    <name evidence="4" type="ORF">ACFSKU_10620</name>
</gene>
<dbReference type="Pfam" id="PF01841">
    <property type="entry name" value="Transglut_core"/>
    <property type="match status" value="1"/>
</dbReference>
<evidence type="ECO:0000313" key="4">
    <source>
        <dbReference type="EMBL" id="MFD2067336.1"/>
    </source>
</evidence>
<dbReference type="Pfam" id="PF12969">
    <property type="entry name" value="DUF3857"/>
    <property type="match status" value="1"/>
</dbReference>
<dbReference type="EMBL" id="JBHUHV010000029">
    <property type="protein sequence ID" value="MFD2067336.1"/>
    <property type="molecule type" value="Genomic_DNA"/>
</dbReference>
<feature type="signal peptide" evidence="1">
    <location>
        <begin position="1"/>
        <end position="25"/>
    </location>
</feature>
<protein>
    <submittedName>
        <fullName evidence="4">DUF3857 domain-containing protein</fullName>
    </submittedName>
</protein>
<evidence type="ECO:0000313" key="5">
    <source>
        <dbReference type="Proteomes" id="UP001597369"/>
    </source>
</evidence>
<feature type="chain" id="PRO_5045615613" evidence="1">
    <location>
        <begin position="26"/>
        <end position="662"/>
    </location>
</feature>
<organism evidence="4 5">
    <name type="scientific">Pontibacter silvestris</name>
    <dbReference type="NCBI Taxonomy" id="2305183"/>
    <lineage>
        <taxon>Bacteria</taxon>
        <taxon>Pseudomonadati</taxon>
        <taxon>Bacteroidota</taxon>
        <taxon>Cytophagia</taxon>
        <taxon>Cytophagales</taxon>
        <taxon>Hymenobacteraceae</taxon>
        <taxon>Pontibacter</taxon>
    </lineage>
</organism>
<evidence type="ECO:0000259" key="3">
    <source>
        <dbReference type="Pfam" id="PF12969"/>
    </source>
</evidence>
<evidence type="ECO:0000256" key="1">
    <source>
        <dbReference type="SAM" id="SignalP"/>
    </source>
</evidence>
<dbReference type="Gene3D" id="2.60.120.1130">
    <property type="match status" value="1"/>
</dbReference>
<proteinExistence type="predicted"/>
<dbReference type="InterPro" id="IPR024618">
    <property type="entry name" value="DUF3857"/>
</dbReference>
<dbReference type="RefSeq" id="WP_229960771.1">
    <property type="nucleotide sequence ID" value="NZ_JAJJWI010000009.1"/>
</dbReference>
<feature type="domain" description="Transglutaminase-like" evidence="2">
    <location>
        <begin position="307"/>
        <end position="392"/>
    </location>
</feature>
<keyword evidence="1" id="KW-0732">Signal</keyword>
<name>A0ABW4WYK0_9BACT</name>
<dbReference type="Gene3D" id="3.10.620.30">
    <property type="match status" value="1"/>
</dbReference>
<accession>A0ABW4WYK0</accession>
<reference evidence="5" key="1">
    <citation type="journal article" date="2019" name="Int. J. Syst. Evol. Microbiol.">
        <title>The Global Catalogue of Microorganisms (GCM) 10K type strain sequencing project: providing services to taxonomists for standard genome sequencing and annotation.</title>
        <authorList>
            <consortium name="The Broad Institute Genomics Platform"/>
            <consortium name="The Broad Institute Genome Sequencing Center for Infectious Disease"/>
            <person name="Wu L."/>
            <person name="Ma J."/>
        </authorList>
    </citation>
    <scope>NUCLEOTIDE SEQUENCE [LARGE SCALE GENOMIC DNA]</scope>
    <source>
        <strain evidence="5">JCM 16545</strain>
    </source>
</reference>